<reference evidence="3" key="3">
    <citation type="submission" date="2025-09" db="UniProtKB">
        <authorList>
            <consortium name="Ensembl"/>
        </authorList>
    </citation>
    <scope>IDENTIFICATION</scope>
</reference>
<name>A0A667YDM1_9TELE</name>
<dbReference type="GO" id="GO:0036312">
    <property type="term" value="F:phosphatidylinositol 3-kinase regulatory subunit binding"/>
    <property type="evidence" value="ECO:0007669"/>
    <property type="project" value="TreeGrafter"/>
</dbReference>
<dbReference type="Pfam" id="PF18567">
    <property type="entry name" value="TIR_3"/>
    <property type="match status" value="1"/>
</dbReference>
<keyword evidence="4" id="KW-1185">Reference proteome</keyword>
<dbReference type="InterPro" id="IPR017893">
    <property type="entry name" value="DBB_domain"/>
</dbReference>
<dbReference type="PROSITE" id="PS51376">
    <property type="entry name" value="DBB"/>
    <property type="match status" value="1"/>
</dbReference>
<dbReference type="Pfam" id="PF14545">
    <property type="entry name" value="DBB"/>
    <property type="match status" value="1"/>
</dbReference>
<feature type="domain" description="DBB" evidence="2">
    <location>
        <begin position="120"/>
        <end position="256"/>
    </location>
</feature>
<sequence length="515" mass="58529">QRILKSSHKFPKRSILLYAVGLADQLHGYNFEYFHSSKCIVLLLTGAFLDILGDPELRDALQRLLHPPHRVVVLLCGLSEDDVQPGIFEHWTSWRKVYADDEPAVYIATILESIAEKTALQHNENESTESSTGEEMRSATHLACLTVQPNRVLSLSPLLVCNIAWQNHLTCLVFSADMPAGVVSLTMHIDQFCVGLKPVKYYTNMGEVNWYLENATDPMEFVCQAFNITSNKTESLDDMLTDSIKSKTPASGLQLFGIKQIEEDNMARDEELPTLLHFAAKYGLKKLTTVLLQCPGALQAYSVMNKYGDYPNTLAERSGFSDLRQFMDDFVVSFLMRVTLSFSKLSVPHLATSPVYDPYGGMKTPGQRQLIALQERVKVGAISVDEAVQEFKAWQFDHERRANSLRYQQENLRKLRESITRRHKIREKSGKEIGRVVLTTLPLIDCVPCMSRRPGWWPRPPLQWLVPSREAAGRRAAPRVHPVSPEAKIMFSLNNFIMRVARWLRFSFQTRSISP</sequence>
<evidence type="ECO:0000256" key="1">
    <source>
        <dbReference type="ARBA" id="ARBA00022553"/>
    </source>
</evidence>
<dbReference type="Gene3D" id="3.40.50.10140">
    <property type="entry name" value="Toll/interleukin-1 receptor homology (TIR) domain"/>
    <property type="match status" value="1"/>
</dbReference>
<dbReference type="PANTHER" id="PTHR16267:SF12">
    <property type="entry name" value="PHOSPHOINOSITIDE 3-KINASE ADAPTER PROTEIN 1"/>
    <property type="match status" value="1"/>
</dbReference>
<evidence type="ECO:0000313" key="3">
    <source>
        <dbReference type="Ensembl" id="ENSMMDP00005024608.1"/>
    </source>
</evidence>
<dbReference type="Ensembl" id="ENSMMDT00005025134.1">
    <property type="protein sequence ID" value="ENSMMDP00005024608.1"/>
    <property type="gene ID" value="ENSMMDG00005011733.1"/>
</dbReference>
<dbReference type="PANTHER" id="PTHR16267">
    <property type="entry name" value="BANK1/PIK3AP1 FAMILY MEMBER"/>
    <property type="match status" value="1"/>
</dbReference>
<protein>
    <submittedName>
        <fullName evidence="3">Phosphoinositide-3-kinase adaptor protein 1</fullName>
    </submittedName>
</protein>
<dbReference type="InterPro" id="IPR052446">
    <property type="entry name" value="B-cell_PI3K-Signaling_Adptrs"/>
</dbReference>
<gene>
    <name evidence="3" type="primary">PIK3AP1</name>
</gene>
<dbReference type="AlphaFoldDB" id="A0A667YDM1"/>
<keyword evidence="1" id="KW-0597">Phosphoprotein</keyword>
<evidence type="ECO:0000259" key="2">
    <source>
        <dbReference type="PROSITE" id="PS51376"/>
    </source>
</evidence>
<reference evidence="3" key="1">
    <citation type="submission" date="2019-06" db="EMBL/GenBank/DDBJ databases">
        <authorList>
            <consortium name="Wellcome Sanger Institute Data Sharing"/>
        </authorList>
    </citation>
    <scope>NUCLEOTIDE SEQUENCE [LARGE SCALE GENOMIC DNA]</scope>
</reference>
<evidence type="ECO:0000313" key="4">
    <source>
        <dbReference type="Proteomes" id="UP000472263"/>
    </source>
</evidence>
<reference evidence="3" key="2">
    <citation type="submission" date="2025-08" db="UniProtKB">
        <authorList>
            <consortium name="Ensembl"/>
        </authorList>
    </citation>
    <scope>IDENTIFICATION</scope>
</reference>
<dbReference type="GeneTree" id="ENSGT00390000008787"/>
<dbReference type="Proteomes" id="UP000472263">
    <property type="component" value="Chromosome 15"/>
</dbReference>
<dbReference type="InterPro" id="IPR035897">
    <property type="entry name" value="Toll_tir_struct_dom_sf"/>
</dbReference>
<dbReference type="SMART" id="SM01282">
    <property type="entry name" value="DBB"/>
    <property type="match status" value="1"/>
</dbReference>
<accession>A0A667YDM1</accession>
<dbReference type="GO" id="GO:0005102">
    <property type="term" value="F:signaling receptor binding"/>
    <property type="evidence" value="ECO:0007669"/>
    <property type="project" value="TreeGrafter"/>
</dbReference>
<dbReference type="GO" id="GO:0005829">
    <property type="term" value="C:cytosol"/>
    <property type="evidence" value="ECO:0007669"/>
    <property type="project" value="TreeGrafter"/>
</dbReference>
<organism evidence="3 4">
    <name type="scientific">Myripristis murdjan</name>
    <name type="common">pinecone soldierfish</name>
    <dbReference type="NCBI Taxonomy" id="586833"/>
    <lineage>
        <taxon>Eukaryota</taxon>
        <taxon>Metazoa</taxon>
        <taxon>Chordata</taxon>
        <taxon>Craniata</taxon>
        <taxon>Vertebrata</taxon>
        <taxon>Euteleostomi</taxon>
        <taxon>Actinopterygii</taxon>
        <taxon>Neopterygii</taxon>
        <taxon>Teleostei</taxon>
        <taxon>Neoteleostei</taxon>
        <taxon>Acanthomorphata</taxon>
        <taxon>Holocentriformes</taxon>
        <taxon>Holocentridae</taxon>
        <taxon>Myripristis</taxon>
    </lineage>
</organism>
<proteinExistence type="predicted"/>
<dbReference type="InterPro" id="IPR041340">
    <property type="entry name" value="PIK3AP1_TIR"/>
</dbReference>